<protein>
    <submittedName>
        <fullName evidence="1">Uncharacterized protein</fullName>
    </submittedName>
</protein>
<sequence>MQNHAHIPYRQATLQEVLGSTAI</sequence>
<dbReference type="AlphaFoldDB" id="A0AA88JFV0"/>
<organism evidence="1 2">
    <name type="scientific">Ficus carica</name>
    <name type="common">Common fig</name>
    <dbReference type="NCBI Taxonomy" id="3494"/>
    <lineage>
        <taxon>Eukaryota</taxon>
        <taxon>Viridiplantae</taxon>
        <taxon>Streptophyta</taxon>
        <taxon>Embryophyta</taxon>
        <taxon>Tracheophyta</taxon>
        <taxon>Spermatophyta</taxon>
        <taxon>Magnoliopsida</taxon>
        <taxon>eudicotyledons</taxon>
        <taxon>Gunneridae</taxon>
        <taxon>Pentapetalae</taxon>
        <taxon>rosids</taxon>
        <taxon>fabids</taxon>
        <taxon>Rosales</taxon>
        <taxon>Moraceae</taxon>
        <taxon>Ficeae</taxon>
        <taxon>Ficus</taxon>
    </lineage>
</organism>
<evidence type="ECO:0000313" key="1">
    <source>
        <dbReference type="EMBL" id="GMN75573.1"/>
    </source>
</evidence>
<comment type="caution">
    <text evidence="1">The sequence shown here is derived from an EMBL/GenBank/DDBJ whole genome shotgun (WGS) entry which is preliminary data.</text>
</comment>
<evidence type="ECO:0000313" key="2">
    <source>
        <dbReference type="Proteomes" id="UP001187192"/>
    </source>
</evidence>
<accession>A0AA88JFV0</accession>
<dbReference type="EMBL" id="BTGU01021763">
    <property type="protein sequence ID" value="GMN75573.1"/>
    <property type="molecule type" value="Genomic_DNA"/>
</dbReference>
<proteinExistence type="predicted"/>
<gene>
    <name evidence="1" type="ORF">TIFTF001_056706</name>
</gene>
<dbReference type="Proteomes" id="UP001187192">
    <property type="component" value="Unassembled WGS sequence"/>
</dbReference>
<reference evidence="1" key="1">
    <citation type="submission" date="2023-07" db="EMBL/GenBank/DDBJ databases">
        <title>draft genome sequence of fig (Ficus carica).</title>
        <authorList>
            <person name="Takahashi T."/>
            <person name="Nishimura K."/>
        </authorList>
    </citation>
    <scope>NUCLEOTIDE SEQUENCE</scope>
</reference>
<name>A0AA88JFV0_FICCA</name>
<keyword evidence="2" id="KW-1185">Reference proteome</keyword>